<keyword evidence="3" id="KW-0479">Metal-binding</keyword>
<dbReference type="Proteomes" id="UP000317982">
    <property type="component" value="Unassembled WGS sequence"/>
</dbReference>
<dbReference type="PANTHER" id="PTHR43114:SF6">
    <property type="entry name" value="ADENINE DEAMINASE"/>
    <property type="match status" value="1"/>
</dbReference>
<evidence type="ECO:0000256" key="1">
    <source>
        <dbReference type="ARBA" id="ARBA00001947"/>
    </source>
</evidence>
<dbReference type="Gene3D" id="3.20.20.140">
    <property type="entry name" value="Metal-dependent hydrolases"/>
    <property type="match status" value="1"/>
</dbReference>
<dbReference type="SUPFAM" id="SSF51556">
    <property type="entry name" value="Metallo-dependent hydrolases"/>
    <property type="match status" value="1"/>
</dbReference>
<accession>A0A545AXF5</accession>
<evidence type="ECO:0000259" key="6">
    <source>
        <dbReference type="Pfam" id="PF00962"/>
    </source>
</evidence>
<dbReference type="AlphaFoldDB" id="A0A545AXF5"/>
<dbReference type="PROSITE" id="PS00485">
    <property type="entry name" value="A_DEAMINASE"/>
    <property type="match status" value="1"/>
</dbReference>
<dbReference type="PANTHER" id="PTHR43114">
    <property type="entry name" value="ADENINE DEAMINASE"/>
    <property type="match status" value="1"/>
</dbReference>
<dbReference type="InterPro" id="IPR006650">
    <property type="entry name" value="A/AMP_deam_AS"/>
</dbReference>
<dbReference type="GO" id="GO:0009168">
    <property type="term" value="P:purine ribonucleoside monophosphate biosynthetic process"/>
    <property type="evidence" value="ECO:0007669"/>
    <property type="project" value="InterPro"/>
</dbReference>
<keyword evidence="8" id="KW-1185">Reference proteome</keyword>
<dbReference type="GO" id="GO:0016814">
    <property type="term" value="F:hydrolase activity, acting on carbon-nitrogen (but not peptide) bonds, in cyclic amidines"/>
    <property type="evidence" value="ECO:0007669"/>
    <property type="project" value="UniProtKB-ARBA"/>
</dbReference>
<protein>
    <submittedName>
        <fullName evidence="7">Adenosine deaminase</fullName>
        <ecNumber evidence="7">3.5.4.4</ecNumber>
    </submittedName>
</protein>
<comment type="similarity">
    <text evidence="2">Belongs to the metallo-dependent hydrolases superfamily. Adenosine and AMP deaminases family.</text>
</comment>
<gene>
    <name evidence="7" type="primary">add</name>
    <name evidence="7" type="ORF">FL583_05875</name>
</gene>
<comment type="cofactor">
    <cofactor evidence="1">
        <name>Zn(2+)</name>
        <dbReference type="ChEBI" id="CHEBI:29105"/>
    </cofactor>
</comment>
<dbReference type="RefSeq" id="WP_142703424.1">
    <property type="nucleotide sequence ID" value="NZ_VIRS01000003.1"/>
</dbReference>
<sequence>MRDLRALPKAHLHLHLEATMRPQTTADLAAELGVPVPPAGQFHDFTQFIAEYQGLVALLRTPAAVDRLIDEAVEDAAADGAVAIELASTVQHHTGIYGSAEAALDAMLASVGAAAERHGIWAGLIVAIDRTAGPEHARETAALAVKHAGRGVTGLGLHSEERGFPASGFAAEFAAAKEAGLLAVPHAGELVGPISVRQALDYLKADRIQHGVRAFEDASLVAELADRGVCLDVCPTSNQLLRVVPSLGEHPLAALLAAGVRCSINADDPALFGAGLLDEYTVGREALGLDDEKLAACARTSVDASGAPDAVRRRAVAGIDSWLAHD</sequence>
<dbReference type="EC" id="3.5.4.4" evidence="7"/>
<dbReference type="GO" id="GO:0019239">
    <property type="term" value="F:deaminase activity"/>
    <property type="evidence" value="ECO:0007669"/>
    <property type="project" value="InterPro"/>
</dbReference>
<evidence type="ECO:0000256" key="4">
    <source>
        <dbReference type="ARBA" id="ARBA00022801"/>
    </source>
</evidence>
<dbReference type="InterPro" id="IPR006330">
    <property type="entry name" value="Ado/ade_deaminase"/>
</dbReference>
<dbReference type="EMBL" id="VIRS01000003">
    <property type="protein sequence ID" value="TQS46017.1"/>
    <property type="molecule type" value="Genomic_DNA"/>
</dbReference>
<reference evidence="7 8" key="1">
    <citation type="submission" date="2019-07" db="EMBL/GenBank/DDBJ databases">
        <title>Cryptosporangium phraense sp. nov., isolated from plant litter.</title>
        <authorList>
            <person name="Suriyachadkun C."/>
        </authorList>
    </citation>
    <scope>NUCLEOTIDE SEQUENCE [LARGE SCALE GENOMIC DNA]</scope>
    <source>
        <strain evidence="7 8">A-T 5661</strain>
    </source>
</reference>
<dbReference type="NCBIfam" id="TIGR01430">
    <property type="entry name" value="aden_deam"/>
    <property type="match status" value="1"/>
</dbReference>
<evidence type="ECO:0000256" key="3">
    <source>
        <dbReference type="ARBA" id="ARBA00022723"/>
    </source>
</evidence>
<keyword evidence="4 7" id="KW-0378">Hydrolase</keyword>
<proteinExistence type="inferred from homology"/>
<evidence type="ECO:0000313" key="8">
    <source>
        <dbReference type="Proteomes" id="UP000317982"/>
    </source>
</evidence>
<dbReference type="InterPro" id="IPR032466">
    <property type="entry name" value="Metal_Hydrolase"/>
</dbReference>
<feature type="domain" description="Adenosine deaminase" evidence="6">
    <location>
        <begin position="8"/>
        <end position="321"/>
    </location>
</feature>
<evidence type="ECO:0000256" key="5">
    <source>
        <dbReference type="ARBA" id="ARBA00022833"/>
    </source>
</evidence>
<organism evidence="7 8">
    <name type="scientific">Cryptosporangium phraense</name>
    <dbReference type="NCBI Taxonomy" id="2593070"/>
    <lineage>
        <taxon>Bacteria</taxon>
        <taxon>Bacillati</taxon>
        <taxon>Actinomycetota</taxon>
        <taxon>Actinomycetes</taxon>
        <taxon>Cryptosporangiales</taxon>
        <taxon>Cryptosporangiaceae</taxon>
        <taxon>Cryptosporangium</taxon>
    </lineage>
</organism>
<evidence type="ECO:0000256" key="2">
    <source>
        <dbReference type="ARBA" id="ARBA00006676"/>
    </source>
</evidence>
<evidence type="ECO:0000313" key="7">
    <source>
        <dbReference type="EMBL" id="TQS46017.1"/>
    </source>
</evidence>
<comment type="caution">
    <text evidence="7">The sequence shown here is derived from an EMBL/GenBank/DDBJ whole genome shotgun (WGS) entry which is preliminary data.</text>
</comment>
<dbReference type="GO" id="GO:0046872">
    <property type="term" value="F:metal ion binding"/>
    <property type="evidence" value="ECO:0007669"/>
    <property type="project" value="UniProtKB-KW"/>
</dbReference>
<dbReference type="InterPro" id="IPR001365">
    <property type="entry name" value="A_deaminase_dom"/>
</dbReference>
<keyword evidence="5" id="KW-0862">Zinc</keyword>
<dbReference type="Pfam" id="PF00962">
    <property type="entry name" value="A_deaminase"/>
    <property type="match status" value="1"/>
</dbReference>
<dbReference type="InParanoid" id="A0A545AXF5"/>
<name>A0A545AXF5_9ACTN</name>
<dbReference type="OrthoDB" id="105475at2"/>